<dbReference type="SMART" id="SM00100">
    <property type="entry name" value="cNMP"/>
    <property type="match status" value="1"/>
</dbReference>
<keyword evidence="4" id="KW-1185">Reference proteome</keyword>
<dbReference type="EMBL" id="BONU01000019">
    <property type="protein sequence ID" value="GIG74569.1"/>
    <property type="molecule type" value="Genomic_DNA"/>
</dbReference>
<dbReference type="InterPro" id="IPR018490">
    <property type="entry name" value="cNMP-bd_dom_sf"/>
</dbReference>
<evidence type="ECO:0000259" key="2">
    <source>
        <dbReference type="PROSITE" id="PS50042"/>
    </source>
</evidence>
<dbReference type="Proteomes" id="UP000653674">
    <property type="component" value="Unassembled WGS sequence"/>
</dbReference>
<dbReference type="Gene3D" id="2.60.120.10">
    <property type="entry name" value="Jelly Rolls"/>
    <property type="match status" value="1"/>
</dbReference>
<dbReference type="PROSITE" id="PS50042">
    <property type="entry name" value="CNMP_BINDING_3"/>
    <property type="match status" value="1"/>
</dbReference>
<comment type="caution">
    <text evidence="3">The sequence shown here is derived from an EMBL/GenBank/DDBJ whole genome shotgun (WGS) entry which is preliminary data.</text>
</comment>
<name>A0A8J3PMR0_9ACTN</name>
<dbReference type="AlphaFoldDB" id="A0A8J3PMR0"/>
<dbReference type="InterPro" id="IPR000595">
    <property type="entry name" value="cNMP-bd_dom"/>
</dbReference>
<evidence type="ECO:0000313" key="3">
    <source>
        <dbReference type="EMBL" id="GIG74569.1"/>
    </source>
</evidence>
<proteinExistence type="predicted"/>
<dbReference type="SUPFAM" id="SSF51206">
    <property type="entry name" value="cAMP-binding domain-like"/>
    <property type="match status" value="1"/>
</dbReference>
<feature type="region of interest" description="Disordered" evidence="1">
    <location>
        <begin position="149"/>
        <end position="193"/>
    </location>
</feature>
<dbReference type="CDD" id="cd00038">
    <property type="entry name" value="CAP_ED"/>
    <property type="match status" value="1"/>
</dbReference>
<evidence type="ECO:0000256" key="1">
    <source>
        <dbReference type="SAM" id="MobiDB-lite"/>
    </source>
</evidence>
<gene>
    <name evidence="3" type="ORF">Pfl04_29730</name>
</gene>
<protein>
    <recommendedName>
        <fullName evidence="2">Cyclic nucleotide-binding domain-containing protein</fullName>
    </recommendedName>
</protein>
<accession>A0A8J3PMR0</accession>
<sequence length="193" mass="21551">MATAYDLLAAQPFLAGLSEQHLRQLSYMASRTVLPAGSRVFSEGSRADRFWLINRGRVDLDTYVPGRGRVVVESLGAGSVLGWSWMFPPYRWHFGAVAVETTFAVALDAFGVRRLTDADHELGYQLTRRFMQVVVERLQATRMRLLDLPCPPVGPSSPMDHGDRAERVVDRGVADRAEQERREAAPAARAHDE</sequence>
<organism evidence="3 4">
    <name type="scientific">Planosporangium flavigriseum</name>
    <dbReference type="NCBI Taxonomy" id="373681"/>
    <lineage>
        <taxon>Bacteria</taxon>
        <taxon>Bacillati</taxon>
        <taxon>Actinomycetota</taxon>
        <taxon>Actinomycetes</taxon>
        <taxon>Micromonosporales</taxon>
        <taxon>Micromonosporaceae</taxon>
        <taxon>Planosporangium</taxon>
    </lineage>
</organism>
<reference evidence="3" key="1">
    <citation type="submission" date="2021-01" db="EMBL/GenBank/DDBJ databases">
        <title>Whole genome shotgun sequence of Planosporangium flavigriseum NBRC 105377.</title>
        <authorList>
            <person name="Komaki H."/>
            <person name="Tamura T."/>
        </authorList>
    </citation>
    <scope>NUCLEOTIDE SEQUENCE</scope>
    <source>
        <strain evidence="3">NBRC 105377</strain>
    </source>
</reference>
<feature type="domain" description="Cyclic nucleotide-binding" evidence="2">
    <location>
        <begin position="13"/>
        <end position="82"/>
    </location>
</feature>
<dbReference type="Pfam" id="PF00027">
    <property type="entry name" value="cNMP_binding"/>
    <property type="match status" value="1"/>
</dbReference>
<evidence type="ECO:0000313" key="4">
    <source>
        <dbReference type="Proteomes" id="UP000653674"/>
    </source>
</evidence>
<feature type="compositionally biased region" description="Basic and acidic residues" evidence="1">
    <location>
        <begin position="160"/>
        <end position="193"/>
    </location>
</feature>
<dbReference type="InterPro" id="IPR014710">
    <property type="entry name" value="RmlC-like_jellyroll"/>
</dbReference>